<reference evidence="1" key="1">
    <citation type="submission" date="2020-09" db="EMBL/GenBank/DDBJ databases">
        <title>Genome-Enabled Discovery of Anthraquinone Biosynthesis in Senna tora.</title>
        <authorList>
            <person name="Kang S.-H."/>
            <person name="Pandey R.P."/>
            <person name="Lee C.-M."/>
            <person name="Sim J.-S."/>
            <person name="Jeong J.-T."/>
            <person name="Choi B.-S."/>
            <person name="Jung M."/>
            <person name="Ginzburg D."/>
            <person name="Zhao K."/>
            <person name="Won S.Y."/>
            <person name="Oh T.-J."/>
            <person name="Yu Y."/>
            <person name="Kim N.-H."/>
            <person name="Lee O.R."/>
            <person name="Lee T.-H."/>
            <person name="Bashyal P."/>
            <person name="Kim T.-S."/>
            <person name="Lee W.-H."/>
            <person name="Kawkins C."/>
            <person name="Kim C.-K."/>
            <person name="Kim J.S."/>
            <person name="Ahn B.O."/>
            <person name="Rhee S.Y."/>
            <person name="Sohng J.K."/>
        </authorList>
    </citation>
    <scope>NUCLEOTIDE SEQUENCE</scope>
    <source>
        <tissue evidence="1">Leaf</tissue>
    </source>
</reference>
<dbReference type="AlphaFoldDB" id="A0A834X2Z0"/>
<comment type="caution">
    <text evidence="1">The sequence shown here is derived from an EMBL/GenBank/DDBJ whole genome shotgun (WGS) entry which is preliminary data.</text>
</comment>
<accession>A0A834X2Z0</accession>
<name>A0A834X2Z0_9FABA</name>
<evidence type="ECO:0000313" key="1">
    <source>
        <dbReference type="EMBL" id="KAF7837351.1"/>
    </source>
</evidence>
<organism evidence="1 2">
    <name type="scientific">Senna tora</name>
    <dbReference type="NCBI Taxonomy" id="362788"/>
    <lineage>
        <taxon>Eukaryota</taxon>
        <taxon>Viridiplantae</taxon>
        <taxon>Streptophyta</taxon>
        <taxon>Embryophyta</taxon>
        <taxon>Tracheophyta</taxon>
        <taxon>Spermatophyta</taxon>
        <taxon>Magnoliopsida</taxon>
        <taxon>eudicotyledons</taxon>
        <taxon>Gunneridae</taxon>
        <taxon>Pentapetalae</taxon>
        <taxon>rosids</taxon>
        <taxon>fabids</taxon>
        <taxon>Fabales</taxon>
        <taxon>Fabaceae</taxon>
        <taxon>Caesalpinioideae</taxon>
        <taxon>Cassia clade</taxon>
        <taxon>Senna</taxon>
    </lineage>
</organism>
<gene>
    <name evidence="1" type="ORF">G2W53_005833</name>
</gene>
<sequence length="45" mass="4882">MIASEAPRLGDMTVLPLGLAMITCVPKGTCKVEHDDDEVQGKHHH</sequence>
<dbReference type="EMBL" id="JAAIUW010000003">
    <property type="protein sequence ID" value="KAF7837351.1"/>
    <property type="molecule type" value="Genomic_DNA"/>
</dbReference>
<evidence type="ECO:0000313" key="2">
    <source>
        <dbReference type="Proteomes" id="UP000634136"/>
    </source>
</evidence>
<proteinExistence type="predicted"/>
<keyword evidence="2" id="KW-1185">Reference proteome</keyword>
<protein>
    <submittedName>
        <fullName evidence="1">Uncharacterized protein</fullName>
    </submittedName>
</protein>
<dbReference type="Proteomes" id="UP000634136">
    <property type="component" value="Unassembled WGS sequence"/>
</dbReference>